<dbReference type="Ensembl" id="ENSGWIT00000051426.1">
    <property type="protein sequence ID" value="ENSGWIP00000047532.1"/>
    <property type="gene ID" value="ENSGWIG00000023388.1"/>
</dbReference>
<dbReference type="OrthoDB" id="10258882at2759"/>
<sequence length="840" mass="94361">MYFRAFSQTHIYEKPADSKEKSRTSIQCIECYERNIYTGSRDATVQHLILTISTNGTLSAGQRRTREGMARKLGSSSPITQLRTVPLYNYLLVLWDRSITALNMLSLEPVPALKKIQQVSLFEVYNALDQALRVEMVTSSSSRKLIRIHRVGVESWEVLKEVTMQQSPLAFAVDGTSLCVATSDRYLLCDLQTGNSEELFPHSHSRQHIVVTSVEQGEFLLHGPENLGMFVLKTGICQRPPLLCLQDVLAATACFPYVLILQPQTLSVYSVLDQKQKQSVSVMGAKGLISTPDGVLVFTERDIFSLALVPLEEQIHSLVGHERLEEALMLLDGVQSHRPLDSYKELQKAIACLAGFAHFYQGEFSEARDLFIKGELDPREIICLYPDVKLCLCEDFQSGLDQVNKSRGLQVLCNQGTKSSNHYLAFLGEFLRAVRGTQQALKCNKDVDSALLRLYVTLMDTEMLQELVASSNDCCIDHCVPVLEENSRYFALGSLYESNGMLDDAIKTWMSVTDGINEDPTCSDAYGHIVRTLSQLRNSEMVWTFAEWTVQTNQKIGVHIFTKRPPDDQFEVDDVLVVLETFPQALLLYLEFLIYKLNSKEERHHSSLALAYVSHSLSEEGGTGTGSGVRETRGKLQQLLWESKHYNVSTVYESLKSTSLHSEKAIVLGRSGKHSEALQLLVDEARDPEGAEVYCDRASQGRDSSFRQALLLTLLKIYLNSEELTGTTIDLLNKHLQVFPLEDMMQLLPDSWSVQLVSPFIVSSLRGTFHRRQMVKLEKALAQAELFRHKVIWIQASKTMCRMNKDQTCSVCTKGLTEPPFASNLQGELMHVCCTGSSGF</sequence>
<organism evidence="3 4">
    <name type="scientific">Gouania willdenowi</name>
    <name type="common">Blunt-snouted clingfish</name>
    <name type="synonym">Lepadogaster willdenowi</name>
    <dbReference type="NCBI Taxonomy" id="441366"/>
    <lineage>
        <taxon>Eukaryota</taxon>
        <taxon>Metazoa</taxon>
        <taxon>Chordata</taxon>
        <taxon>Craniata</taxon>
        <taxon>Vertebrata</taxon>
        <taxon>Euteleostomi</taxon>
        <taxon>Actinopterygii</taxon>
        <taxon>Neopterygii</taxon>
        <taxon>Teleostei</taxon>
        <taxon>Neoteleostei</taxon>
        <taxon>Acanthomorphata</taxon>
        <taxon>Ovalentaria</taxon>
        <taxon>Blenniimorphae</taxon>
        <taxon>Blenniiformes</taxon>
        <taxon>Gobiesocoidei</taxon>
        <taxon>Gobiesocidae</taxon>
        <taxon>Gobiesocinae</taxon>
        <taxon>Gouania</taxon>
    </lineage>
</organism>
<evidence type="ECO:0000259" key="2">
    <source>
        <dbReference type="PROSITE" id="PS50219"/>
    </source>
</evidence>
<gene>
    <name evidence="3" type="primary">si:ch211-266g18.9</name>
</gene>
<proteinExistence type="predicted"/>
<dbReference type="InterPro" id="IPR019452">
    <property type="entry name" value="VPS39/TGF_beta_rcpt-assoc_1"/>
</dbReference>
<evidence type="ECO:0000256" key="1">
    <source>
        <dbReference type="PROSITE-ProRule" id="PRU01006"/>
    </source>
</evidence>
<evidence type="ECO:0000313" key="3">
    <source>
        <dbReference type="Ensembl" id="ENSGWIP00000047532.1"/>
    </source>
</evidence>
<feature type="repeat" description="CHCR" evidence="1">
    <location>
        <begin position="560"/>
        <end position="723"/>
    </location>
</feature>
<dbReference type="PANTHER" id="PTHR12894:SF30">
    <property type="entry name" value="TRANSFORMING GROWTH FACTOR-BETA RECEPTOR-ASSOCIATED PROTEIN 1-LIKE"/>
    <property type="match status" value="1"/>
</dbReference>
<evidence type="ECO:0000313" key="4">
    <source>
        <dbReference type="Proteomes" id="UP000694680"/>
    </source>
</evidence>
<accession>A0A8C5NDN8</accession>
<reference evidence="3" key="1">
    <citation type="submission" date="2020-06" db="EMBL/GenBank/DDBJ databases">
        <authorList>
            <consortium name="Wellcome Sanger Institute Data Sharing"/>
        </authorList>
    </citation>
    <scope>NUCLEOTIDE SEQUENCE [LARGE SCALE GENOMIC DNA]</scope>
</reference>
<dbReference type="AlphaFoldDB" id="A0A8C5NDN8"/>
<reference evidence="3" key="2">
    <citation type="submission" date="2025-08" db="UniProtKB">
        <authorList>
            <consortium name="Ensembl"/>
        </authorList>
    </citation>
    <scope>IDENTIFICATION</scope>
</reference>
<dbReference type="InterPro" id="IPR011990">
    <property type="entry name" value="TPR-like_helical_dom_sf"/>
</dbReference>
<dbReference type="GO" id="GO:0006914">
    <property type="term" value="P:autophagy"/>
    <property type="evidence" value="ECO:0007669"/>
    <property type="project" value="TreeGrafter"/>
</dbReference>
<dbReference type="GO" id="GO:0005737">
    <property type="term" value="C:cytoplasm"/>
    <property type="evidence" value="ECO:0007669"/>
    <property type="project" value="TreeGrafter"/>
</dbReference>
<dbReference type="InterPro" id="IPR000547">
    <property type="entry name" value="Clathrin_H-chain/VPS_repeat"/>
</dbReference>
<dbReference type="PROSITE" id="PS50236">
    <property type="entry name" value="CHCR"/>
    <property type="match status" value="1"/>
</dbReference>
<dbReference type="Pfam" id="PF10366">
    <property type="entry name" value="Vps39_1"/>
    <property type="match status" value="1"/>
</dbReference>
<dbReference type="PROSITE" id="PS50219">
    <property type="entry name" value="CNH"/>
    <property type="match status" value="1"/>
</dbReference>
<name>A0A8C5NDN8_GOUWI</name>
<reference evidence="3" key="3">
    <citation type="submission" date="2025-09" db="UniProtKB">
        <authorList>
            <consortium name="Ensembl"/>
        </authorList>
    </citation>
    <scope>IDENTIFICATION</scope>
</reference>
<dbReference type="InterPro" id="IPR001180">
    <property type="entry name" value="CNH_dom"/>
</dbReference>
<dbReference type="GO" id="GO:0034058">
    <property type="term" value="P:endosomal vesicle fusion"/>
    <property type="evidence" value="ECO:0007669"/>
    <property type="project" value="TreeGrafter"/>
</dbReference>
<dbReference type="PANTHER" id="PTHR12894">
    <property type="entry name" value="CNH DOMAIN CONTAINING"/>
    <property type="match status" value="1"/>
</dbReference>
<dbReference type="InterPro" id="IPR032914">
    <property type="entry name" value="Vam6/VPS39/TRAP1"/>
</dbReference>
<dbReference type="GO" id="GO:0006886">
    <property type="term" value="P:intracellular protein transport"/>
    <property type="evidence" value="ECO:0007669"/>
    <property type="project" value="UniProtKB-UniRule"/>
</dbReference>
<dbReference type="GO" id="GO:0016020">
    <property type="term" value="C:membrane"/>
    <property type="evidence" value="ECO:0007669"/>
    <property type="project" value="TreeGrafter"/>
</dbReference>
<dbReference type="Proteomes" id="UP000694680">
    <property type="component" value="Chromosome 22"/>
</dbReference>
<keyword evidence="4" id="KW-1185">Reference proteome</keyword>
<feature type="domain" description="CNH" evidence="2">
    <location>
        <begin position="23"/>
        <end position="295"/>
    </location>
</feature>
<dbReference type="Gene3D" id="1.25.40.10">
    <property type="entry name" value="Tetratricopeptide repeat domain"/>
    <property type="match status" value="1"/>
</dbReference>
<protein>
    <submittedName>
        <fullName evidence="3">Transforming growth factor-beta receptor-associated protein 1-like</fullName>
    </submittedName>
</protein>
<dbReference type="Pfam" id="PF00780">
    <property type="entry name" value="CNH"/>
    <property type="match status" value="1"/>
</dbReference>